<dbReference type="InterPro" id="IPR016161">
    <property type="entry name" value="Ald_DH/histidinol_DH"/>
</dbReference>
<evidence type="ECO:0000313" key="4">
    <source>
        <dbReference type="Proteomes" id="UP000008363"/>
    </source>
</evidence>
<dbReference type="AlphaFoldDB" id="K6WJ62"/>
<keyword evidence="4" id="KW-1185">Reference proteome</keyword>
<name>K6WJ62_9ACTN</name>
<dbReference type="STRING" id="1108045.GORHZ_245_00290"/>
<feature type="domain" description="Aldehyde dehydrogenase" evidence="2">
    <location>
        <begin position="218"/>
        <end position="349"/>
    </location>
</feature>
<dbReference type="Gene3D" id="3.40.309.10">
    <property type="entry name" value="Aldehyde Dehydrogenase, Chain A, domain 2"/>
    <property type="match status" value="1"/>
</dbReference>
<evidence type="ECO:0000259" key="2">
    <source>
        <dbReference type="Pfam" id="PF00171"/>
    </source>
</evidence>
<dbReference type="Pfam" id="PF00171">
    <property type="entry name" value="Aldedh"/>
    <property type="match status" value="1"/>
</dbReference>
<dbReference type="InterPro" id="IPR016163">
    <property type="entry name" value="Ald_DH_C"/>
</dbReference>
<gene>
    <name evidence="3" type="ORF">GORHZ_245_00290</name>
</gene>
<evidence type="ECO:0000313" key="3">
    <source>
        <dbReference type="EMBL" id="GAB93791.1"/>
    </source>
</evidence>
<dbReference type="SUPFAM" id="SSF53720">
    <property type="entry name" value="ALDH-like"/>
    <property type="match status" value="1"/>
</dbReference>
<accession>K6WJ62</accession>
<evidence type="ECO:0000256" key="1">
    <source>
        <dbReference type="ARBA" id="ARBA00023002"/>
    </source>
</evidence>
<organism evidence="3 4">
    <name type="scientific">Gordonia rhizosphera NBRC 16068</name>
    <dbReference type="NCBI Taxonomy" id="1108045"/>
    <lineage>
        <taxon>Bacteria</taxon>
        <taxon>Bacillati</taxon>
        <taxon>Actinomycetota</taxon>
        <taxon>Actinomycetes</taxon>
        <taxon>Mycobacteriales</taxon>
        <taxon>Gordoniaceae</taxon>
        <taxon>Gordonia</taxon>
    </lineage>
</organism>
<dbReference type="EMBL" id="BAHC01000245">
    <property type="protein sequence ID" value="GAB93791.1"/>
    <property type="molecule type" value="Genomic_DNA"/>
</dbReference>
<dbReference type="GO" id="GO:0016620">
    <property type="term" value="F:oxidoreductase activity, acting on the aldehyde or oxo group of donors, NAD or NADP as acceptor"/>
    <property type="evidence" value="ECO:0007669"/>
    <property type="project" value="InterPro"/>
</dbReference>
<keyword evidence="1" id="KW-0560">Oxidoreductase</keyword>
<proteinExistence type="predicted"/>
<sequence>MDMTTISQPVEHAELDRMIGELGVGARAWAITSLYDREALLLHVHESVRRHAAEWAETAIRIKGTPPSVAGEEWLAGPYVTMTALTEMARTLAALASGGNPLDGIPVTQAPGGRIALQVVPHGRQQKVLLNGYTGEIWMPPGVGIDAARATAGLGARHLDENGGVGLVLGAGNATLIGPLDALYELVAFNRASVLKLNPTFTELLPVYQKAFAPLISRDLLRIINGDIETGTYVTHHPDISHVHITGSEATHDAIVWGTGPEAQHRRANRDPLLTTPITSELGGVSPIIVVPGKWSKADIAYQARQVATQKLHNSGHNCIASQTLILSSSWPQREQFLDAIRAVFDTLPPRDTWYPGSERKMAHAEHAYPAAERHSGRLLIKVDDAASDDLFRTEYFSPVLGYTMIPGTGASYLRAAVRFANERLVGTLGAGVIVAPRDRKKMGAAFDAAIADLRYGAIGINCWSATAYLSPVMTWGAYPGNTIDHVGSGIGVVHNTRLLANTERSVIRGPFRPFPRSWFGGEASMSPEPPYLVTAKANTSAAKALTDYAARPGWGSLPAVFKAMLFP</sequence>
<dbReference type="Gene3D" id="3.40.605.10">
    <property type="entry name" value="Aldehyde Dehydrogenase, Chain A, domain 1"/>
    <property type="match status" value="1"/>
</dbReference>
<dbReference type="OrthoDB" id="136308at2"/>
<dbReference type="eggNOG" id="COG1012">
    <property type="taxonomic scope" value="Bacteria"/>
</dbReference>
<dbReference type="InterPro" id="IPR015590">
    <property type="entry name" value="Aldehyde_DH_dom"/>
</dbReference>
<comment type="caution">
    <text evidence="3">The sequence shown here is derived from an EMBL/GenBank/DDBJ whole genome shotgun (WGS) entry which is preliminary data.</text>
</comment>
<dbReference type="PANTHER" id="PTHR11699">
    <property type="entry name" value="ALDEHYDE DEHYDROGENASE-RELATED"/>
    <property type="match status" value="1"/>
</dbReference>
<protein>
    <submittedName>
        <fullName evidence="3">Putative oxidoreductase</fullName>
    </submittedName>
</protein>
<dbReference type="InterPro" id="IPR016162">
    <property type="entry name" value="Ald_DH_N"/>
</dbReference>
<reference evidence="3 4" key="1">
    <citation type="submission" date="2012-08" db="EMBL/GenBank/DDBJ databases">
        <title>Whole genome shotgun sequence of Gordonia rhizosphera NBRC 16068.</title>
        <authorList>
            <person name="Takarada H."/>
            <person name="Isaki S."/>
            <person name="Hosoyama A."/>
            <person name="Tsuchikane K."/>
            <person name="Katsumata H."/>
            <person name="Baba S."/>
            <person name="Ohji S."/>
            <person name="Yamazaki S."/>
            <person name="Fujita N."/>
        </authorList>
    </citation>
    <scope>NUCLEOTIDE SEQUENCE [LARGE SCALE GENOMIC DNA]</scope>
    <source>
        <strain evidence="3 4">NBRC 16068</strain>
    </source>
</reference>
<dbReference type="Proteomes" id="UP000008363">
    <property type="component" value="Unassembled WGS sequence"/>
</dbReference>